<evidence type="ECO:0000256" key="3">
    <source>
        <dbReference type="ARBA" id="ARBA00022801"/>
    </source>
</evidence>
<evidence type="ECO:0000256" key="2">
    <source>
        <dbReference type="ARBA" id="ARBA00022741"/>
    </source>
</evidence>
<dbReference type="InterPro" id="IPR011545">
    <property type="entry name" value="DEAD/DEAH_box_helicase_dom"/>
</dbReference>
<proteinExistence type="predicted"/>
<dbReference type="InterPro" id="IPR007502">
    <property type="entry name" value="Helicase-assoc_dom"/>
</dbReference>
<comment type="caution">
    <text evidence="9">The sequence shown here is derived from an EMBL/GenBank/DDBJ whole genome shotgun (WGS) entry which is preliminary data.</text>
</comment>
<organism evidence="9 10">
    <name type="scientific">Luteococcus peritonei</name>
    <dbReference type="NCBI Taxonomy" id="88874"/>
    <lineage>
        <taxon>Bacteria</taxon>
        <taxon>Bacillati</taxon>
        <taxon>Actinomycetota</taxon>
        <taxon>Actinomycetes</taxon>
        <taxon>Propionibacteriales</taxon>
        <taxon>Propionibacteriaceae</taxon>
        <taxon>Luteococcus</taxon>
    </lineage>
</organism>
<dbReference type="SUPFAM" id="SSF52540">
    <property type="entry name" value="P-loop containing nucleoside triphosphate hydrolases"/>
    <property type="match status" value="1"/>
</dbReference>
<evidence type="ECO:0000313" key="10">
    <source>
        <dbReference type="Proteomes" id="UP001597326"/>
    </source>
</evidence>
<sequence>MTFDLAAIGAGLPVLAAREELEQVLRRERMAVVQAPPGTGKTTLVPPLVAEVVAQLASRDSTEPGRVVVTQPRRIAARAAARRLGQLSAGRPGEPVGFTVRGESTATRRTAVEFVTTGVLLRRLLADPGLDGTAAVVLDEVHERALDSDLVFAMLVELRELRPDLLLVVMSATLDAARWAGLLGGAQGPAPVVAVATDLHPLEVRWSPTPPGTRRLDDRGLTPAFLDHLAATAREALASTGEGNVLVFVPGAREADRVAERLQGQGIEAQALSGSLDARAQDAVLTDRPGRRVIVATAVAESSLTVPGVRAVVDSGLSREPRYDTGRRMGGLVTVSEPRSSAEQRAGRAARLGPGLVIRCFPESDWPRLRPFTVPEIATADLTGAALDLACWGSPGGHGLALPDPPPPAAMAGAVATLTALGALDEGGRATDLGRRIASVPADPRLARALLEAAPLVGSRAAAGAVAMLAGDERAPGGDLERLLRELRSGRGPAAHRWRREADRLESLVGQQSGEPAGALGLVVAMAHPDRIARRRGPDSTAYLTTGGTGAGLEQGSALRGQEWLAVAEMARARTSDASGAVIRAAVPITRELAEQAAEHLRTRRVEARFESGRVAARSLDLLGAVELAATPVAPSVEQGREAVLQVLRERGLGLDGPGLLEWGEGPRVLRARLGLLHRVLGDPWPAVDETSLLECSDEWLAPELDRLATGTPAPRLDLTSALRRLLPWPEAGRLDELAPERIEVPTGSLVRLAYPEDPADRVVLAVKLQECFGLLETPRILDGRVPVLMHLLSPAQRPLAVTDDLASFWANAYPAVRAENRGRYRKHPWPDDPLSAAPRRGTTKSGH</sequence>
<evidence type="ECO:0000259" key="7">
    <source>
        <dbReference type="PROSITE" id="PS51192"/>
    </source>
</evidence>
<evidence type="ECO:0000256" key="5">
    <source>
        <dbReference type="ARBA" id="ARBA00022840"/>
    </source>
</evidence>
<dbReference type="InterPro" id="IPR048333">
    <property type="entry name" value="HA2_WH"/>
</dbReference>
<keyword evidence="4 9" id="KW-0347">Helicase</keyword>
<dbReference type="PROSITE" id="PS00690">
    <property type="entry name" value="DEAH_ATP_HELICASE"/>
    <property type="match status" value="1"/>
</dbReference>
<dbReference type="PROSITE" id="PS51192">
    <property type="entry name" value="HELICASE_ATP_BIND_1"/>
    <property type="match status" value="1"/>
</dbReference>
<gene>
    <name evidence="9" type="primary">hrpB</name>
    <name evidence="9" type="ORF">ACFSCS_05440</name>
</gene>
<evidence type="ECO:0000256" key="4">
    <source>
        <dbReference type="ARBA" id="ARBA00022806"/>
    </source>
</evidence>
<dbReference type="Gene3D" id="1.20.120.1080">
    <property type="match status" value="1"/>
</dbReference>
<keyword evidence="3 9" id="KW-0378">Hydrolase</keyword>
<dbReference type="Gene3D" id="3.40.50.300">
    <property type="entry name" value="P-loop containing nucleotide triphosphate hydrolases"/>
    <property type="match status" value="2"/>
</dbReference>
<dbReference type="SMART" id="SM00487">
    <property type="entry name" value="DEXDc"/>
    <property type="match status" value="1"/>
</dbReference>
<keyword evidence="10" id="KW-1185">Reference proteome</keyword>
<dbReference type="InterPro" id="IPR027417">
    <property type="entry name" value="P-loop_NTPase"/>
</dbReference>
<keyword evidence="5" id="KW-0067">ATP-binding</keyword>
<dbReference type="Pfam" id="PF08482">
    <property type="entry name" value="HrpB_C"/>
    <property type="match status" value="1"/>
</dbReference>
<dbReference type="InterPro" id="IPR002464">
    <property type="entry name" value="DNA/RNA_helicase_DEAH_CS"/>
</dbReference>
<accession>A0ABW4RV10</accession>
<evidence type="ECO:0000256" key="1">
    <source>
        <dbReference type="ARBA" id="ARBA00012552"/>
    </source>
</evidence>
<dbReference type="NCBIfam" id="TIGR01970">
    <property type="entry name" value="DEAH_box_HrpB"/>
    <property type="match status" value="1"/>
</dbReference>
<keyword evidence="2" id="KW-0547">Nucleotide-binding</keyword>
<dbReference type="SMART" id="SM00490">
    <property type="entry name" value="HELICc"/>
    <property type="match status" value="1"/>
</dbReference>
<dbReference type="GO" id="GO:0003724">
    <property type="term" value="F:RNA helicase activity"/>
    <property type="evidence" value="ECO:0007669"/>
    <property type="project" value="UniProtKB-EC"/>
</dbReference>
<dbReference type="PANTHER" id="PTHR43519:SF1">
    <property type="entry name" value="ATP-DEPENDENT RNA HELICASE HRPB"/>
    <property type="match status" value="1"/>
</dbReference>
<evidence type="ECO:0000256" key="6">
    <source>
        <dbReference type="SAM" id="MobiDB-lite"/>
    </source>
</evidence>
<protein>
    <recommendedName>
        <fullName evidence="1">RNA helicase</fullName>
        <ecNumber evidence="1">3.6.4.13</ecNumber>
    </recommendedName>
</protein>
<name>A0ABW4RV10_9ACTN</name>
<dbReference type="EC" id="3.6.4.13" evidence="1"/>
<feature type="region of interest" description="Disordered" evidence="6">
    <location>
        <begin position="825"/>
        <end position="848"/>
    </location>
</feature>
<dbReference type="InterPro" id="IPR014001">
    <property type="entry name" value="Helicase_ATP-bd"/>
</dbReference>
<dbReference type="InterPro" id="IPR001650">
    <property type="entry name" value="Helicase_C-like"/>
</dbReference>
<dbReference type="InterPro" id="IPR013689">
    <property type="entry name" value="RNA_helicase_ATP-dep_HrpB_C"/>
</dbReference>
<dbReference type="Proteomes" id="UP001597326">
    <property type="component" value="Unassembled WGS sequence"/>
</dbReference>
<dbReference type="CDD" id="cd18791">
    <property type="entry name" value="SF2_C_RHA"/>
    <property type="match status" value="1"/>
</dbReference>
<dbReference type="SMART" id="SM00847">
    <property type="entry name" value="HA2"/>
    <property type="match status" value="1"/>
</dbReference>
<dbReference type="PIRSF" id="PIRSF005496">
    <property type="entry name" value="ATP_hel_hrpB"/>
    <property type="match status" value="1"/>
</dbReference>
<dbReference type="RefSeq" id="WP_343872687.1">
    <property type="nucleotide sequence ID" value="NZ_BAAAIX010000009.1"/>
</dbReference>
<dbReference type="PANTHER" id="PTHR43519">
    <property type="entry name" value="ATP-DEPENDENT RNA HELICASE HRPB"/>
    <property type="match status" value="1"/>
</dbReference>
<feature type="domain" description="Helicase ATP-binding" evidence="7">
    <location>
        <begin position="22"/>
        <end position="192"/>
    </location>
</feature>
<evidence type="ECO:0000313" key="9">
    <source>
        <dbReference type="EMBL" id="MFD1889634.1"/>
    </source>
</evidence>
<dbReference type="EMBL" id="JBHUFZ010000011">
    <property type="protein sequence ID" value="MFD1889634.1"/>
    <property type="molecule type" value="Genomic_DNA"/>
</dbReference>
<feature type="domain" description="Helicase C-terminal" evidence="8">
    <location>
        <begin position="232"/>
        <end position="393"/>
    </location>
</feature>
<reference evidence="10" key="1">
    <citation type="journal article" date="2019" name="Int. J. Syst. Evol. Microbiol.">
        <title>The Global Catalogue of Microorganisms (GCM) 10K type strain sequencing project: providing services to taxonomists for standard genome sequencing and annotation.</title>
        <authorList>
            <consortium name="The Broad Institute Genomics Platform"/>
            <consortium name="The Broad Institute Genome Sequencing Center for Infectious Disease"/>
            <person name="Wu L."/>
            <person name="Ma J."/>
        </authorList>
    </citation>
    <scope>NUCLEOTIDE SEQUENCE [LARGE SCALE GENOMIC DNA]</scope>
    <source>
        <strain evidence="10">CAIM 431</strain>
    </source>
</reference>
<dbReference type="PROSITE" id="PS51194">
    <property type="entry name" value="HELICASE_CTER"/>
    <property type="match status" value="1"/>
</dbReference>
<dbReference type="Pfam" id="PF00271">
    <property type="entry name" value="Helicase_C"/>
    <property type="match status" value="1"/>
</dbReference>
<dbReference type="GO" id="GO:0016787">
    <property type="term" value="F:hydrolase activity"/>
    <property type="evidence" value="ECO:0007669"/>
    <property type="project" value="UniProtKB-KW"/>
</dbReference>
<evidence type="ECO:0000259" key="8">
    <source>
        <dbReference type="PROSITE" id="PS51194"/>
    </source>
</evidence>
<dbReference type="Pfam" id="PF00270">
    <property type="entry name" value="DEAD"/>
    <property type="match status" value="1"/>
</dbReference>
<dbReference type="InterPro" id="IPR010225">
    <property type="entry name" value="HrpB"/>
</dbReference>
<dbReference type="Pfam" id="PF04408">
    <property type="entry name" value="WHD_HA2"/>
    <property type="match status" value="1"/>
</dbReference>